<feature type="domain" description="HTH marR-type" evidence="1">
    <location>
        <begin position="12"/>
        <end position="55"/>
    </location>
</feature>
<dbReference type="InterPro" id="IPR011991">
    <property type="entry name" value="ArsR-like_HTH"/>
</dbReference>
<dbReference type="Pfam" id="PF01047">
    <property type="entry name" value="MarR"/>
    <property type="match status" value="1"/>
</dbReference>
<proteinExistence type="predicted"/>
<name>A0ABV5ZE77_9GAMM</name>
<evidence type="ECO:0000259" key="1">
    <source>
        <dbReference type="Pfam" id="PF01047"/>
    </source>
</evidence>
<evidence type="ECO:0000313" key="3">
    <source>
        <dbReference type="Proteomes" id="UP001589628"/>
    </source>
</evidence>
<dbReference type="InterPro" id="IPR036390">
    <property type="entry name" value="WH_DNA-bd_sf"/>
</dbReference>
<dbReference type="Gene3D" id="1.10.10.10">
    <property type="entry name" value="Winged helix-like DNA-binding domain superfamily/Winged helix DNA-binding domain"/>
    <property type="match status" value="1"/>
</dbReference>
<keyword evidence="3" id="KW-1185">Reference proteome</keyword>
<comment type="caution">
    <text evidence="2">The sequence shown here is derived from an EMBL/GenBank/DDBJ whole genome shotgun (WGS) entry which is preliminary data.</text>
</comment>
<dbReference type="InterPro" id="IPR000835">
    <property type="entry name" value="HTH_MarR-typ"/>
</dbReference>
<dbReference type="SUPFAM" id="SSF46785">
    <property type="entry name" value="Winged helix' DNA-binding domain"/>
    <property type="match status" value="1"/>
</dbReference>
<protein>
    <submittedName>
        <fullName evidence="2">Helix-turn-helix transcriptional regulator</fullName>
    </submittedName>
</protein>
<dbReference type="PANTHER" id="PTHR30363:SF28">
    <property type="entry name" value="TRANSCRIPTIONAL REGULATORY PROTEIN-RELATED"/>
    <property type="match status" value="1"/>
</dbReference>
<reference evidence="2 3" key="1">
    <citation type="submission" date="2024-09" db="EMBL/GenBank/DDBJ databases">
        <authorList>
            <person name="Sun Q."/>
            <person name="Mori K."/>
        </authorList>
    </citation>
    <scope>NUCLEOTIDE SEQUENCE [LARGE SCALE GENOMIC DNA]</scope>
    <source>
        <strain evidence="2 3">ATCC 51285</strain>
    </source>
</reference>
<evidence type="ECO:0000313" key="2">
    <source>
        <dbReference type="EMBL" id="MFB9886849.1"/>
    </source>
</evidence>
<dbReference type="CDD" id="cd00090">
    <property type="entry name" value="HTH_ARSR"/>
    <property type="match status" value="1"/>
</dbReference>
<dbReference type="RefSeq" id="WP_245593660.1">
    <property type="nucleotide sequence ID" value="NZ_JBHLZN010000003.1"/>
</dbReference>
<gene>
    <name evidence="2" type="ORF">ACFFLH_10525</name>
</gene>
<dbReference type="EMBL" id="JBHLZN010000003">
    <property type="protein sequence ID" value="MFB9886849.1"/>
    <property type="molecule type" value="Genomic_DNA"/>
</dbReference>
<accession>A0ABV5ZE77</accession>
<dbReference type="InterPro" id="IPR036388">
    <property type="entry name" value="WH-like_DNA-bd_sf"/>
</dbReference>
<organism evidence="2 3">
    <name type="scientific">Balneatrix alpica</name>
    <dbReference type="NCBI Taxonomy" id="75684"/>
    <lineage>
        <taxon>Bacteria</taxon>
        <taxon>Pseudomonadati</taxon>
        <taxon>Pseudomonadota</taxon>
        <taxon>Gammaproteobacteria</taxon>
        <taxon>Oceanospirillales</taxon>
        <taxon>Balneatrichaceae</taxon>
        <taxon>Balneatrix</taxon>
    </lineage>
</organism>
<dbReference type="InterPro" id="IPR050313">
    <property type="entry name" value="Carb_Metab_HTH_regulators"/>
</dbReference>
<dbReference type="Proteomes" id="UP001589628">
    <property type="component" value="Unassembled WGS sequence"/>
</dbReference>
<dbReference type="PANTHER" id="PTHR30363">
    <property type="entry name" value="HTH-TYPE TRANSCRIPTIONAL REGULATOR SRLR-RELATED"/>
    <property type="match status" value="1"/>
</dbReference>
<sequence length="214" mass="24266">MLAMETQTSTDKILFLLKTQGPQSAAELAERLQMTAMGARQHLQQLEQDGWLESYSEARGRGRPNRLWQLSEKAWSRFPDAHAELMVVMLDSVQQLFGATGLEQLISKREADSLALYQTKMQEHTSLADKLQVLMELRCREGYMADLQPQSDGSWLLFEHHCPICSAARQCQGFCRSELTLFQQLLAPAQVERTQHLLGGGQRCVYRIVPSAEL</sequence>